<dbReference type="InterPro" id="IPR031712">
    <property type="entry name" value="DUF5077"/>
</dbReference>
<name>A0A1I6RP37_9FLAO</name>
<dbReference type="InterPro" id="IPR000421">
    <property type="entry name" value="FA58C"/>
</dbReference>
<dbReference type="RefSeq" id="WP_074977639.1">
    <property type="nucleotide sequence ID" value="NZ_FPAG01000003.1"/>
</dbReference>
<dbReference type="InterPro" id="IPR021862">
    <property type="entry name" value="DUF3472"/>
</dbReference>
<proteinExistence type="predicted"/>
<feature type="chain" id="PRO_5010344175" evidence="1">
    <location>
        <begin position="29"/>
        <end position="600"/>
    </location>
</feature>
<evidence type="ECO:0000259" key="2">
    <source>
        <dbReference type="PROSITE" id="PS50022"/>
    </source>
</evidence>
<organism evidence="3 4">
    <name type="scientific">Zhouia amylolytica</name>
    <dbReference type="NCBI Taxonomy" id="376730"/>
    <lineage>
        <taxon>Bacteria</taxon>
        <taxon>Pseudomonadati</taxon>
        <taxon>Bacteroidota</taxon>
        <taxon>Flavobacteriia</taxon>
        <taxon>Flavobacteriales</taxon>
        <taxon>Flavobacteriaceae</taxon>
        <taxon>Zhouia</taxon>
    </lineage>
</organism>
<feature type="signal peptide" evidence="1">
    <location>
        <begin position="1"/>
        <end position="28"/>
    </location>
</feature>
<evidence type="ECO:0000256" key="1">
    <source>
        <dbReference type="SAM" id="SignalP"/>
    </source>
</evidence>
<dbReference type="PROSITE" id="PS50022">
    <property type="entry name" value="FA58C_3"/>
    <property type="match status" value="1"/>
</dbReference>
<sequence>MKTVKNTILTRFLLLGVLLFASCSGDDATTEPDEIVSEDAKLKYSYKIPPGGNSWVVNDISQNGSLISDTGIHNWTDLNTVIRTFFRVESAGELKVGLKMKVAEGTSKIKVTVGGESQTITVNSSPNYKDVAVGTFNLSDAGYQYVEIQGVEKSATYIADVEEVLIDGAATASGVTYVQDEFYWGRRGPSVHLSYTPPQNTDIKWFYNEVTVPEGEDVVGSYFMANGFGQGYFGMQVNSDTERRILFSVWSPYETQDPSQIPDDYKIILLGKGEGVTTGEFGNEGSGGQSYKVFDWQAGNTYKFLLKGEPSVNNSTDYTAYFYAPEEGAWKLIASFRRPYTSTYLTNQHSFLENFRTEAGVLSRKGFYGNQWVYDTQDVWHELTEAKFTADATARKGARLDYAGGSDGNKFFMKNCGFFSDNTTIDSYHQRTANGVSPNIDFSQLEVPSLPEEPTLLDRSGWVVTDFSTQEDNGGEGDTGRAADILDDDLNTFWHSCWSGCTATPPHHITVDMGESKQIDGFRFYQRQNLSRTVKDLEIQISDDGSTWESLGEFVLQNTAAAIDVDLSETKTFRYFKFIAKTAHDGTDNAAMAEIIPFTR</sequence>
<dbReference type="InterPro" id="IPR008979">
    <property type="entry name" value="Galactose-bd-like_sf"/>
</dbReference>
<dbReference type="Pfam" id="PF00754">
    <property type="entry name" value="F5_F8_type_C"/>
    <property type="match status" value="1"/>
</dbReference>
<feature type="domain" description="F5/8 type C" evidence="2">
    <location>
        <begin position="445"/>
        <end position="551"/>
    </location>
</feature>
<evidence type="ECO:0000313" key="3">
    <source>
        <dbReference type="EMBL" id="SFS66452.1"/>
    </source>
</evidence>
<dbReference type="AlphaFoldDB" id="A0A1I6RP37"/>
<dbReference type="SUPFAM" id="SSF49785">
    <property type="entry name" value="Galactose-binding domain-like"/>
    <property type="match status" value="1"/>
</dbReference>
<accession>A0A1I6RP37</accession>
<dbReference type="PROSITE" id="PS51257">
    <property type="entry name" value="PROKAR_LIPOPROTEIN"/>
    <property type="match status" value="1"/>
</dbReference>
<dbReference type="EMBL" id="FPAG01000003">
    <property type="protein sequence ID" value="SFS66452.1"/>
    <property type="molecule type" value="Genomic_DNA"/>
</dbReference>
<dbReference type="Proteomes" id="UP000183209">
    <property type="component" value="Unassembled WGS sequence"/>
</dbReference>
<dbReference type="Pfam" id="PF11958">
    <property type="entry name" value="DUF3472"/>
    <property type="match status" value="1"/>
</dbReference>
<dbReference type="Pfam" id="PF16871">
    <property type="entry name" value="DUF5077"/>
    <property type="match status" value="1"/>
</dbReference>
<dbReference type="Gene3D" id="2.60.120.260">
    <property type="entry name" value="Galactose-binding domain-like"/>
    <property type="match status" value="1"/>
</dbReference>
<reference evidence="3 4" key="1">
    <citation type="submission" date="2016-10" db="EMBL/GenBank/DDBJ databases">
        <authorList>
            <person name="de Groot N.N."/>
        </authorList>
    </citation>
    <scope>NUCLEOTIDE SEQUENCE [LARGE SCALE GENOMIC DNA]</scope>
    <source>
        <strain evidence="3 4">CGMCC 1.6114</strain>
    </source>
</reference>
<keyword evidence="1" id="KW-0732">Signal</keyword>
<protein>
    <submittedName>
        <fullName evidence="3">F5/8 type C domain-containing protein</fullName>
    </submittedName>
</protein>
<gene>
    <name evidence="3" type="ORF">SAMN04487906_1206</name>
</gene>
<evidence type="ECO:0000313" key="4">
    <source>
        <dbReference type="Proteomes" id="UP000183209"/>
    </source>
</evidence>